<organism evidence="10">
    <name type="scientific">Crassostrea brasiliana</name>
    <dbReference type="NCBI Taxonomy" id="398256"/>
    <lineage>
        <taxon>Eukaryota</taxon>
        <taxon>Metazoa</taxon>
        <taxon>Spiralia</taxon>
        <taxon>Lophotrochozoa</taxon>
        <taxon>Mollusca</taxon>
        <taxon>Bivalvia</taxon>
        <taxon>Autobranchia</taxon>
        <taxon>Pteriomorphia</taxon>
        <taxon>Ostreida</taxon>
        <taxon>Ostreoidea</taxon>
        <taxon>Ostreidae</taxon>
        <taxon>Crassostrea</taxon>
    </lineage>
</organism>
<evidence type="ECO:0000256" key="9">
    <source>
        <dbReference type="SAM" id="SignalP"/>
    </source>
</evidence>
<dbReference type="PRINTS" id="PR00463">
    <property type="entry name" value="EP450I"/>
</dbReference>
<evidence type="ECO:0000256" key="4">
    <source>
        <dbReference type="ARBA" id="ARBA00023002"/>
    </source>
</evidence>
<name>A0A1L4FR30_9BIVA</name>
<comment type="cofactor">
    <cofactor evidence="1 7">
        <name>heme</name>
        <dbReference type="ChEBI" id="CHEBI:30413"/>
    </cofactor>
</comment>
<evidence type="ECO:0000256" key="6">
    <source>
        <dbReference type="ARBA" id="ARBA00023033"/>
    </source>
</evidence>
<dbReference type="InterPro" id="IPR017972">
    <property type="entry name" value="Cyt_P450_CS"/>
</dbReference>
<dbReference type="GO" id="GO:0005506">
    <property type="term" value="F:iron ion binding"/>
    <property type="evidence" value="ECO:0007669"/>
    <property type="project" value="InterPro"/>
</dbReference>
<evidence type="ECO:0000256" key="2">
    <source>
        <dbReference type="ARBA" id="ARBA00010617"/>
    </source>
</evidence>
<dbReference type="PROSITE" id="PS00086">
    <property type="entry name" value="CYTOCHROME_P450"/>
    <property type="match status" value="1"/>
</dbReference>
<dbReference type="SMR" id="A0A1L4FR30"/>
<dbReference type="InterPro" id="IPR002401">
    <property type="entry name" value="Cyt_P450_E_grp-I"/>
</dbReference>
<dbReference type="GO" id="GO:0008395">
    <property type="term" value="F:steroid hydroxylase activity"/>
    <property type="evidence" value="ECO:0007669"/>
    <property type="project" value="TreeGrafter"/>
</dbReference>
<evidence type="ECO:0000256" key="8">
    <source>
        <dbReference type="RuleBase" id="RU000461"/>
    </source>
</evidence>
<keyword evidence="9" id="KW-0732">Signal</keyword>
<dbReference type="GO" id="GO:0006082">
    <property type="term" value="P:organic acid metabolic process"/>
    <property type="evidence" value="ECO:0007669"/>
    <property type="project" value="TreeGrafter"/>
</dbReference>
<keyword evidence="3 7" id="KW-0479">Metal-binding</keyword>
<reference evidence="10" key="1">
    <citation type="journal article" date="2015" name="Aquat. Toxicol.">
        <title>Key metabolic pathways involved in xenobiotic biotransformation and stress responses revealed by transcriptomics of the mangrove oyster Crassostrea brasiliana.</title>
        <authorList>
            <person name="Luchmann K.H."/>
            <person name="Clark M.S."/>
            <person name="Bainy A.C."/>
            <person name="Gilbert J.A."/>
            <person name="Craft J.A."/>
            <person name="Chipman J.K."/>
            <person name="Thorne M.A."/>
            <person name="Mattos J.J."/>
            <person name="Siebert M.N."/>
            <person name="Schroeder D.C."/>
        </authorList>
    </citation>
    <scope>NUCLEOTIDE SEQUENCE</scope>
</reference>
<keyword evidence="5 7" id="KW-0408">Iron</keyword>
<dbReference type="GO" id="GO:0020037">
    <property type="term" value="F:heme binding"/>
    <property type="evidence" value="ECO:0007669"/>
    <property type="project" value="InterPro"/>
</dbReference>
<evidence type="ECO:0000256" key="5">
    <source>
        <dbReference type="ARBA" id="ARBA00023004"/>
    </source>
</evidence>
<dbReference type="InterPro" id="IPR001128">
    <property type="entry name" value="Cyt_P450"/>
</dbReference>
<evidence type="ECO:0000256" key="7">
    <source>
        <dbReference type="PIRSR" id="PIRSR602401-1"/>
    </source>
</evidence>
<dbReference type="GO" id="GO:0006805">
    <property type="term" value="P:xenobiotic metabolic process"/>
    <property type="evidence" value="ECO:0007669"/>
    <property type="project" value="TreeGrafter"/>
</dbReference>
<feature type="signal peptide" evidence="9">
    <location>
        <begin position="1"/>
        <end position="17"/>
    </location>
</feature>
<dbReference type="PANTHER" id="PTHR24300">
    <property type="entry name" value="CYTOCHROME P450 508A4-RELATED"/>
    <property type="match status" value="1"/>
</dbReference>
<keyword evidence="7 8" id="KW-0349">Heme</keyword>
<evidence type="ECO:0000313" key="10">
    <source>
        <dbReference type="EMBL" id="APJ38062.1"/>
    </source>
</evidence>
<dbReference type="GO" id="GO:0005737">
    <property type="term" value="C:cytoplasm"/>
    <property type="evidence" value="ECO:0007669"/>
    <property type="project" value="TreeGrafter"/>
</dbReference>
<dbReference type="SUPFAM" id="SSF48264">
    <property type="entry name" value="Cytochrome P450"/>
    <property type="match status" value="1"/>
</dbReference>
<dbReference type="AlphaFoldDB" id="A0A1L4FR30"/>
<evidence type="ECO:0000256" key="1">
    <source>
        <dbReference type="ARBA" id="ARBA00001971"/>
    </source>
</evidence>
<protein>
    <submittedName>
        <fullName evidence="10">CYP2AU1 protein</fullName>
    </submittedName>
</protein>
<feature type="binding site" description="axial binding residue" evidence="7">
    <location>
        <position position="429"/>
    </location>
    <ligand>
        <name>heme</name>
        <dbReference type="ChEBI" id="CHEBI:30413"/>
    </ligand>
    <ligandPart>
        <name>Fe</name>
        <dbReference type="ChEBI" id="CHEBI:18248"/>
    </ligandPart>
</feature>
<proteinExistence type="evidence at transcript level"/>
<reference evidence="10" key="2">
    <citation type="submission" date="2016-03" db="EMBL/GenBank/DDBJ databases">
        <authorList>
            <person name="Ploux O."/>
        </authorList>
    </citation>
    <scope>NUCLEOTIDE SEQUENCE</scope>
</reference>
<feature type="chain" id="PRO_5012408327" evidence="9">
    <location>
        <begin position="18"/>
        <end position="476"/>
    </location>
</feature>
<dbReference type="FunFam" id="1.10.630.10:FF:000036">
    <property type="entry name" value="CYtochrome P450 family"/>
    <property type="match status" value="1"/>
</dbReference>
<sequence>MWVTVAILVVLITFIWALTGRPRGLPPGPTCYPIIGNFGLIKPSEAVQAHRNLRKKYGDIYTIMIFHKPMVIVHGYDNIRELLVHQGDVFSERPITIGNAVLNKGKGLVGSSGALWKDQRTFALTTLRKFGFGKRCLQTQIMDEVDCLMEELEKLENKPFDIQNILNTSVSNVICSLLFGKRFGYEDAKFKHLIVLLNKLFLTGSASSPVSIFPVLRFLPIFNFNTVKKIFRDVDAFIKGIIDGHRQNFDKSNINDFIDAFLLEQTRKGERDTTFTDDQMIISVREFFAAGTETTSTTLRWALLFLIHHPDWQTILQRDIDGVIGQCQPKMEHKDQLPSVEAFILEVQRHANLTPLAVPHAPKEDFHFKGYMIPKRTFTFFSLDSVMTDPNIFPEPFKFAPERFLNESGKCSGEQKEKLIPFSTGRRICLGEPLAKMELFLFLTRFLQKFRIRSENPRTSSTFGGNAGTYEHIKTF</sequence>
<comment type="similarity">
    <text evidence="2 8">Belongs to the cytochrome P450 family.</text>
</comment>
<dbReference type="EMBL" id="KU958701">
    <property type="protein sequence ID" value="APJ38062.1"/>
    <property type="molecule type" value="mRNA"/>
</dbReference>
<dbReference type="InterPro" id="IPR050182">
    <property type="entry name" value="Cytochrome_P450_fam2"/>
</dbReference>
<keyword evidence="4 8" id="KW-0560">Oxidoreductase</keyword>
<evidence type="ECO:0000256" key="3">
    <source>
        <dbReference type="ARBA" id="ARBA00022723"/>
    </source>
</evidence>
<dbReference type="Gene3D" id="1.10.630.10">
    <property type="entry name" value="Cytochrome P450"/>
    <property type="match status" value="1"/>
</dbReference>
<dbReference type="PANTHER" id="PTHR24300:SF403">
    <property type="entry name" value="CYTOCHROME P450 306A1"/>
    <property type="match status" value="1"/>
</dbReference>
<keyword evidence="6 8" id="KW-0503">Monooxygenase</keyword>
<dbReference type="InterPro" id="IPR036396">
    <property type="entry name" value="Cyt_P450_sf"/>
</dbReference>
<dbReference type="GO" id="GO:0016712">
    <property type="term" value="F:oxidoreductase activity, acting on paired donors, with incorporation or reduction of molecular oxygen, reduced flavin or flavoprotein as one donor, and incorporation of one atom of oxygen"/>
    <property type="evidence" value="ECO:0007669"/>
    <property type="project" value="TreeGrafter"/>
</dbReference>
<dbReference type="Pfam" id="PF00067">
    <property type="entry name" value="p450"/>
    <property type="match status" value="1"/>
</dbReference>
<dbReference type="PRINTS" id="PR00385">
    <property type="entry name" value="P450"/>
</dbReference>
<accession>A0A1L4FR30</accession>